<proteinExistence type="inferred from homology"/>
<evidence type="ECO:0000256" key="2">
    <source>
        <dbReference type="ARBA" id="ARBA00005634"/>
    </source>
</evidence>
<evidence type="ECO:0000313" key="4">
    <source>
        <dbReference type="EMBL" id="CAF1423277.1"/>
    </source>
</evidence>
<dbReference type="InterPro" id="IPR007484">
    <property type="entry name" value="Peptidase_M28"/>
</dbReference>
<comment type="similarity">
    <text evidence="2">Belongs to the peptidase M28 family. M28B subfamily.</text>
</comment>
<dbReference type="Pfam" id="PF04389">
    <property type="entry name" value="Peptidase_M28"/>
    <property type="match status" value="1"/>
</dbReference>
<dbReference type="PANTHER" id="PTHR12147">
    <property type="entry name" value="METALLOPEPTIDASE M28 FAMILY MEMBER"/>
    <property type="match status" value="1"/>
</dbReference>
<comment type="caution">
    <text evidence="4">The sequence shown here is derived from an EMBL/GenBank/DDBJ whole genome shotgun (WGS) entry which is preliminary data.</text>
</comment>
<evidence type="ECO:0000259" key="3">
    <source>
        <dbReference type="Pfam" id="PF04389"/>
    </source>
</evidence>
<dbReference type="Gene3D" id="3.40.630.10">
    <property type="entry name" value="Zn peptidases"/>
    <property type="match status" value="1"/>
</dbReference>
<dbReference type="GO" id="GO:0006508">
    <property type="term" value="P:proteolysis"/>
    <property type="evidence" value="ECO:0007669"/>
    <property type="project" value="InterPro"/>
</dbReference>
<accession>A0A815MUZ7</accession>
<dbReference type="SUPFAM" id="SSF53187">
    <property type="entry name" value="Zn-dependent exopeptidases"/>
    <property type="match status" value="1"/>
</dbReference>
<name>A0A815MUZ7_9BILA</name>
<dbReference type="InterPro" id="IPR045175">
    <property type="entry name" value="M28_fam"/>
</dbReference>
<dbReference type="AlphaFoldDB" id="A0A815MUZ7"/>
<evidence type="ECO:0000313" key="5">
    <source>
        <dbReference type="Proteomes" id="UP000663834"/>
    </source>
</evidence>
<dbReference type="GO" id="GO:0008235">
    <property type="term" value="F:metalloexopeptidase activity"/>
    <property type="evidence" value="ECO:0007669"/>
    <property type="project" value="InterPro"/>
</dbReference>
<sequence>MGLVSVTVSLVKNLLKSSVRDNQFLLDSTFAESIRIDESMAHLRELQRLANANNRTRTVNTHGFNQTLDYITDYLSTNTNYKITKSFFPNADWLAASPTPAGHIALLQGGDCNFAEKSIIVAKYNPLALLFCNDPIFSQPIIFSLAQTNELPALFLPYYLDADWLAASPTPAGHIALLQGGDCNFAENSIIVAKYNPLALLFYNDPIFPQPIIFSLAQINELPALFLSYYLGQLPADAARNPSMNAIVHINIDVLNTGTFPVGNMCADTPIEDITKTIVIGSHIDSVTTGPGINDKVIYPLIGSGTAANLALAVTLAHLFQTTNYPKYPYRIRFCWWGAEELDLLGSTYHVAQVENSTIAGERTSDYLINLNFDMFGSPNYIYGIYDGSTIDNSTISRSAVPGSNKVSALFRDWFIRQKLPWDYTPFNGLSDYAPFLTAGIAAGGLFSGADNYKVQARRDRYVTSPGQGLGGTADASQDPCYNKACDTIQNINIVAYEKMVQGAAFVIESLARQTDLKAWLYPTTAN</sequence>
<protein>
    <recommendedName>
        <fullName evidence="3">Peptidase M28 domain-containing protein</fullName>
    </recommendedName>
</protein>
<dbReference type="EMBL" id="CAJNOW010004611">
    <property type="protein sequence ID" value="CAF1423277.1"/>
    <property type="molecule type" value="Genomic_DNA"/>
</dbReference>
<gene>
    <name evidence="4" type="ORF">KQP761_LOCUS10670</name>
</gene>
<dbReference type="Proteomes" id="UP000663834">
    <property type="component" value="Unassembled WGS sequence"/>
</dbReference>
<dbReference type="PANTHER" id="PTHR12147:SF26">
    <property type="entry name" value="PEPTIDASE M28 DOMAIN-CONTAINING PROTEIN"/>
    <property type="match status" value="1"/>
</dbReference>
<comment type="cofactor">
    <cofactor evidence="1">
        <name>Zn(2+)</name>
        <dbReference type="ChEBI" id="CHEBI:29105"/>
    </cofactor>
</comment>
<organism evidence="4 5">
    <name type="scientific">Rotaria magnacalcarata</name>
    <dbReference type="NCBI Taxonomy" id="392030"/>
    <lineage>
        <taxon>Eukaryota</taxon>
        <taxon>Metazoa</taxon>
        <taxon>Spiralia</taxon>
        <taxon>Gnathifera</taxon>
        <taxon>Rotifera</taxon>
        <taxon>Eurotatoria</taxon>
        <taxon>Bdelloidea</taxon>
        <taxon>Philodinida</taxon>
        <taxon>Philodinidae</taxon>
        <taxon>Rotaria</taxon>
    </lineage>
</organism>
<reference evidence="4" key="1">
    <citation type="submission" date="2021-02" db="EMBL/GenBank/DDBJ databases">
        <authorList>
            <person name="Nowell W R."/>
        </authorList>
    </citation>
    <scope>NUCLEOTIDE SEQUENCE</scope>
</reference>
<feature type="domain" description="Peptidase M28" evidence="3">
    <location>
        <begin position="268"/>
        <end position="503"/>
    </location>
</feature>
<dbReference type="OrthoDB" id="10013407at2759"/>
<evidence type="ECO:0000256" key="1">
    <source>
        <dbReference type="ARBA" id="ARBA00001947"/>
    </source>
</evidence>